<dbReference type="PANTHER" id="PTHR47074:SF49">
    <property type="entry name" value="POLYNUCLEOTIDYL TRANSFERASE, RIBONUCLEASE H-LIKE SUPERFAMILY PROTEIN"/>
    <property type="match status" value="1"/>
</dbReference>
<accession>V4L835</accession>
<keyword evidence="2" id="KW-1185">Reference proteome</keyword>
<dbReference type="EMBL" id="KI517537">
    <property type="protein sequence ID" value="ESQ38477.1"/>
    <property type="molecule type" value="Genomic_DNA"/>
</dbReference>
<reference evidence="1 2" key="1">
    <citation type="journal article" date="2013" name="Front. Plant Sci.">
        <title>The Reference Genome of the Halophytic Plant Eutrema salsugineum.</title>
        <authorList>
            <person name="Yang R."/>
            <person name="Jarvis D.E."/>
            <person name="Chen H."/>
            <person name="Beilstein M.A."/>
            <person name="Grimwood J."/>
            <person name="Jenkins J."/>
            <person name="Shu S."/>
            <person name="Prochnik S."/>
            <person name="Xin M."/>
            <person name="Ma C."/>
            <person name="Schmutz J."/>
            <person name="Wing R.A."/>
            <person name="Mitchell-Olds T."/>
            <person name="Schumaker K.S."/>
            <person name="Wang X."/>
        </authorList>
    </citation>
    <scope>NUCLEOTIDE SEQUENCE [LARGE SCALE GENOMIC DNA]</scope>
</reference>
<dbReference type="AlphaFoldDB" id="V4L835"/>
<sequence>MALIKNEFTNFQFLLNVAKNQDFPKELRNSFPWILWRIWKNRNSFFFDGKIFNADESVGKIRENSEGWFNAQKIELRDNETIRESQGFRISRKWSPPQTYWLKCNVGATWSKRIKVCGAGWVFRDSEGIFLVHSGRSFSNVKKLMDAKFMSIIWVMESMLK</sequence>
<dbReference type="Proteomes" id="UP000030689">
    <property type="component" value="Unassembled WGS sequence"/>
</dbReference>
<gene>
    <name evidence="1" type="ORF">EUTSA_v10029194mg</name>
</gene>
<dbReference type="Gramene" id="ESQ38477">
    <property type="protein sequence ID" value="ESQ38477"/>
    <property type="gene ID" value="EUTSA_v10029194mg"/>
</dbReference>
<proteinExistence type="predicted"/>
<dbReference type="PANTHER" id="PTHR47074">
    <property type="entry name" value="BNAC02G40300D PROTEIN"/>
    <property type="match status" value="1"/>
</dbReference>
<organism evidence="1 2">
    <name type="scientific">Eutrema salsugineum</name>
    <name type="common">Saltwater cress</name>
    <name type="synonym">Sisymbrium salsugineum</name>
    <dbReference type="NCBI Taxonomy" id="72664"/>
    <lineage>
        <taxon>Eukaryota</taxon>
        <taxon>Viridiplantae</taxon>
        <taxon>Streptophyta</taxon>
        <taxon>Embryophyta</taxon>
        <taxon>Tracheophyta</taxon>
        <taxon>Spermatophyta</taxon>
        <taxon>Magnoliopsida</taxon>
        <taxon>eudicotyledons</taxon>
        <taxon>Gunneridae</taxon>
        <taxon>Pentapetalae</taxon>
        <taxon>rosids</taxon>
        <taxon>malvids</taxon>
        <taxon>Brassicales</taxon>
        <taxon>Brassicaceae</taxon>
        <taxon>Eutremeae</taxon>
        <taxon>Eutrema</taxon>
    </lineage>
</organism>
<dbReference type="KEGG" id="eus:EUTSA_v10029194mg"/>
<evidence type="ECO:0000313" key="2">
    <source>
        <dbReference type="Proteomes" id="UP000030689"/>
    </source>
</evidence>
<dbReference type="InterPro" id="IPR052929">
    <property type="entry name" value="RNase_H-like_EbsB-rel"/>
</dbReference>
<evidence type="ECO:0008006" key="3">
    <source>
        <dbReference type="Google" id="ProtNLM"/>
    </source>
</evidence>
<evidence type="ECO:0000313" key="1">
    <source>
        <dbReference type="EMBL" id="ESQ38477.1"/>
    </source>
</evidence>
<name>V4L835_EUTSA</name>
<dbReference type="eggNOG" id="KOG1075">
    <property type="taxonomic scope" value="Eukaryota"/>
</dbReference>
<feature type="non-terminal residue" evidence="1">
    <location>
        <position position="161"/>
    </location>
</feature>
<protein>
    <recommendedName>
        <fullName evidence="3">RNase H type-1 domain-containing protein</fullName>
    </recommendedName>
</protein>